<protein>
    <submittedName>
        <fullName evidence="2">DUF4169 family protein</fullName>
    </submittedName>
</protein>
<keyword evidence="3" id="KW-1185">Reference proteome</keyword>
<reference evidence="2 3" key="1">
    <citation type="submission" date="2019-03" db="EMBL/GenBank/DDBJ databases">
        <title>Rhodobacteraceae bacterium SM1902, a new member of the family Rhodobacteraceae isolated from Yantai.</title>
        <authorList>
            <person name="Sun Y."/>
        </authorList>
    </citation>
    <scope>NUCLEOTIDE SEQUENCE [LARGE SCALE GENOMIC DNA]</scope>
    <source>
        <strain evidence="2 3">SM1902</strain>
    </source>
</reference>
<organism evidence="2 3">
    <name type="scientific">Meridianimarinicoccus aquatilis</name>
    <dbReference type="NCBI Taxonomy" id="2552766"/>
    <lineage>
        <taxon>Bacteria</taxon>
        <taxon>Pseudomonadati</taxon>
        <taxon>Pseudomonadota</taxon>
        <taxon>Alphaproteobacteria</taxon>
        <taxon>Rhodobacterales</taxon>
        <taxon>Paracoccaceae</taxon>
        <taxon>Meridianimarinicoccus</taxon>
    </lineage>
</organism>
<proteinExistence type="predicted"/>
<dbReference type="Proteomes" id="UP000294562">
    <property type="component" value="Unassembled WGS sequence"/>
</dbReference>
<dbReference type="InterPro" id="IPR025227">
    <property type="entry name" value="DUF4169"/>
</dbReference>
<sequence>MADQPINLNRARKARARLDKARKSNENALKFGRTKAQKAQETAERTRVHTSLDAHRKDNDESDA</sequence>
<dbReference type="RefSeq" id="WP_133342347.1">
    <property type="nucleotide sequence ID" value="NZ_SMZO01000013.1"/>
</dbReference>
<dbReference type="AlphaFoldDB" id="A0A4R6B1N6"/>
<feature type="region of interest" description="Disordered" evidence="1">
    <location>
        <begin position="1"/>
        <end position="64"/>
    </location>
</feature>
<feature type="compositionally biased region" description="Basic and acidic residues" evidence="1">
    <location>
        <begin position="41"/>
        <end position="64"/>
    </location>
</feature>
<feature type="compositionally biased region" description="Basic and acidic residues" evidence="1">
    <location>
        <begin position="16"/>
        <end position="25"/>
    </location>
</feature>
<dbReference type="OrthoDB" id="7192657at2"/>
<comment type="caution">
    <text evidence="2">The sequence shown here is derived from an EMBL/GenBank/DDBJ whole genome shotgun (WGS) entry which is preliminary data.</text>
</comment>
<evidence type="ECO:0000313" key="2">
    <source>
        <dbReference type="EMBL" id="TDL89148.1"/>
    </source>
</evidence>
<gene>
    <name evidence="2" type="ORF">E2L05_07740</name>
</gene>
<name>A0A4R6B1N6_9RHOB</name>
<dbReference type="Pfam" id="PF13770">
    <property type="entry name" value="DUF4169"/>
    <property type="match status" value="1"/>
</dbReference>
<dbReference type="EMBL" id="SMZO01000013">
    <property type="protein sequence ID" value="TDL89148.1"/>
    <property type="molecule type" value="Genomic_DNA"/>
</dbReference>
<evidence type="ECO:0000256" key="1">
    <source>
        <dbReference type="SAM" id="MobiDB-lite"/>
    </source>
</evidence>
<evidence type="ECO:0000313" key="3">
    <source>
        <dbReference type="Proteomes" id="UP000294562"/>
    </source>
</evidence>
<accession>A0A4R6B1N6</accession>